<gene>
    <name evidence="2" type="ORF">LAUMK142_04412</name>
</gene>
<dbReference type="AlphaFoldDB" id="A0A498R211"/>
<feature type="region of interest" description="Disordered" evidence="1">
    <location>
        <begin position="50"/>
        <end position="77"/>
    </location>
</feature>
<sequence>MQSTEVMPHRLYDRTTLAGGSFAAMTDPFRPYPTGYSTLRTLRMVRRPAPGLIAGNGDPPAQIGGDQPSRGILPVVQ</sequence>
<evidence type="ECO:0000313" key="3">
    <source>
        <dbReference type="Proteomes" id="UP000268285"/>
    </source>
</evidence>
<keyword evidence="3" id="KW-1185">Reference proteome</keyword>
<name>A0A498R211_9MYCO</name>
<accession>A0A498R211</accession>
<organism evidence="2 3">
    <name type="scientific">Mycobacterium pseudokansasii</name>
    <dbReference type="NCBI Taxonomy" id="2341080"/>
    <lineage>
        <taxon>Bacteria</taxon>
        <taxon>Bacillati</taxon>
        <taxon>Actinomycetota</taxon>
        <taxon>Actinomycetes</taxon>
        <taxon>Mycobacteriales</taxon>
        <taxon>Mycobacteriaceae</taxon>
        <taxon>Mycobacterium</taxon>
    </lineage>
</organism>
<evidence type="ECO:0000256" key="1">
    <source>
        <dbReference type="SAM" id="MobiDB-lite"/>
    </source>
</evidence>
<evidence type="ECO:0000313" key="2">
    <source>
        <dbReference type="EMBL" id="VBA53972.1"/>
    </source>
</evidence>
<reference evidence="2 3" key="1">
    <citation type="submission" date="2018-09" db="EMBL/GenBank/DDBJ databases">
        <authorList>
            <person name="Tagini F."/>
        </authorList>
    </citation>
    <scope>NUCLEOTIDE SEQUENCE [LARGE SCALE GENOMIC DNA]</scope>
    <source>
        <strain evidence="2 3">MK142</strain>
    </source>
</reference>
<proteinExistence type="predicted"/>
<dbReference type="EMBL" id="UPHU01000001">
    <property type="protein sequence ID" value="VBA53972.1"/>
    <property type="molecule type" value="Genomic_DNA"/>
</dbReference>
<dbReference type="Proteomes" id="UP000268285">
    <property type="component" value="Unassembled WGS sequence"/>
</dbReference>
<protein>
    <submittedName>
        <fullName evidence="2">Uncharacterized protein</fullName>
    </submittedName>
</protein>